<protein>
    <recommendedName>
        <fullName evidence="5">Secreted protein</fullName>
    </recommendedName>
</protein>
<dbReference type="PROSITE" id="PS51257">
    <property type="entry name" value="PROKAR_LIPOPROTEIN"/>
    <property type="match status" value="1"/>
</dbReference>
<dbReference type="GeneID" id="39990654"/>
<evidence type="ECO:0000313" key="3">
    <source>
        <dbReference type="EMBL" id="ORC83742.1"/>
    </source>
</evidence>
<evidence type="ECO:0000313" key="4">
    <source>
        <dbReference type="Proteomes" id="UP000192257"/>
    </source>
</evidence>
<dbReference type="VEuPathDB" id="TriTrypDB:TM35_000581050"/>
<feature type="compositionally biased region" description="Basic and acidic residues" evidence="1">
    <location>
        <begin position="82"/>
        <end position="93"/>
    </location>
</feature>
<dbReference type="AlphaFoldDB" id="A0A1X0NG86"/>
<gene>
    <name evidence="3" type="ORF">TM35_000581050</name>
</gene>
<evidence type="ECO:0008006" key="5">
    <source>
        <dbReference type="Google" id="ProtNLM"/>
    </source>
</evidence>
<name>A0A1X0NG86_9TRYP</name>
<reference evidence="3 4" key="1">
    <citation type="submission" date="2017-03" db="EMBL/GenBank/DDBJ databases">
        <title>An alternative strategy for trypanosome survival in the mammalian bloodstream revealed through genome and transcriptome analysis of the ubiquitous bovine parasite Trypanosoma (Megatrypanum) theileri.</title>
        <authorList>
            <person name="Kelly S."/>
            <person name="Ivens A."/>
            <person name="Mott A."/>
            <person name="O'Neill E."/>
            <person name="Emms D."/>
            <person name="Macleod O."/>
            <person name="Voorheis P."/>
            <person name="Matthews J."/>
            <person name="Matthews K."/>
            <person name="Carrington M."/>
        </authorList>
    </citation>
    <scope>NUCLEOTIDE SEQUENCE [LARGE SCALE GENOMIC DNA]</scope>
    <source>
        <strain evidence="3">Edinburgh</strain>
    </source>
</reference>
<evidence type="ECO:0000256" key="1">
    <source>
        <dbReference type="SAM" id="MobiDB-lite"/>
    </source>
</evidence>
<accession>A0A1X0NG86</accession>
<dbReference type="RefSeq" id="XP_028877808.1">
    <property type="nucleotide sequence ID" value="XM_029030874.1"/>
</dbReference>
<feature type="region of interest" description="Disordered" evidence="1">
    <location>
        <begin position="39"/>
        <end position="111"/>
    </location>
</feature>
<evidence type="ECO:0000256" key="2">
    <source>
        <dbReference type="SAM" id="SignalP"/>
    </source>
</evidence>
<sequence length="111" mass="11706">MMLFPSRLLYLLAVLLNVLCACAVTGELEVKRCDGNSECLPPAPFQQDSHGSGELPESTDDVHSLNPALEIPVPVPSGPESRIAESSKLHNGDVDVGTHSTRGGTELPSGE</sequence>
<feature type="chain" id="PRO_5012846179" description="Secreted protein" evidence="2">
    <location>
        <begin position="24"/>
        <end position="111"/>
    </location>
</feature>
<proteinExistence type="predicted"/>
<comment type="caution">
    <text evidence="3">The sequence shown here is derived from an EMBL/GenBank/DDBJ whole genome shotgun (WGS) entry which is preliminary data.</text>
</comment>
<organism evidence="3 4">
    <name type="scientific">Trypanosoma theileri</name>
    <dbReference type="NCBI Taxonomy" id="67003"/>
    <lineage>
        <taxon>Eukaryota</taxon>
        <taxon>Discoba</taxon>
        <taxon>Euglenozoa</taxon>
        <taxon>Kinetoplastea</taxon>
        <taxon>Metakinetoplastina</taxon>
        <taxon>Trypanosomatida</taxon>
        <taxon>Trypanosomatidae</taxon>
        <taxon>Trypanosoma</taxon>
    </lineage>
</organism>
<dbReference type="EMBL" id="NBCO01000058">
    <property type="protein sequence ID" value="ORC83742.1"/>
    <property type="molecule type" value="Genomic_DNA"/>
</dbReference>
<keyword evidence="2" id="KW-0732">Signal</keyword>
<keyword evidence="4" id="KW-1185">Reference proteome</keyword>
<dbReference type="Proteomes" id="UP000192257">
    <property type="component" value="Unassembled WGS sequence"/>
</dbReference>
<feature type="signal peptide" evidence="2">
    <location>
        <begin position="1"/>
        <end position="23"/>
    </location>
</feature>